<gene>
    <name evidence="2" type="ORF">EDD80_101141</name>
</gene>
<comment type="caution">
    <text evidence="2">The sequence shown here is derived from an EMBL/GenBank/DDBJ whole genome shotgun (WGS) entry which is preliminary data.</text>
</comment>
<dbReference type="Gene3D" id="2.130.10.130">
    <property type="entry name" value="Integrin alpha, N-terminal"/>
    <property type="match status" value="2"/>
</dbReference>
<reference evidence="2 3" key="1">
    <citation type="submission" date="2019-03" db="EMBL/GenBank/DDBJ databases">
        <title>Genomic Encyclopedia of Type Strains, Phase IV (KMG-IV): sequencing the most valuable type-strain genomes for metagenomic binning, comparative biology and taxonomic classification.</title>
        <authorList>
            <person name="Goeker M."/>
        </authorList>
    </citation>
    <scope>NUCLEOTIDE SEQUENCE [LARGE SCALE GENOMIC DNA]</scope>
    <source>
        <strain evidence="2 3">DSM 21100</strain>
    </source>
</reference>
<dbReference type="OrthoDB" id="9816120at2"/>
<dbReference type="PANTHER" id="PTHR44103:SF1">
    <property type="entry name" value="PROPROTEIN CONVERTASE P"/>
    <property type="match status" value="1"/>
</dbReference>
<dbReference type="AlphaFoldDB" id="A0A4R3KXH3"/>
<evidence type="ECO:0000313" key="3">
    <source>
        <dbReference type="Proteomes" id="UP000295807"/>
    </source>
</evidence>
<sequence>MTKYSPLLFALLACGQYVPDAGAQEKPAGPVRFNKIQIGSESYESAGVLDVNGDKKPDIVSGAYWYEGPAFTTKHYIGAVKAYGEYWDDFSTIPMDVNGDGRMDYVTGSWFSNSIRWHENPGKQEEWKQHIIAETGNVECTIGWDVDGDGHIEIVPNTPGHPLKFYKLQRDAGGKSTGEFTIVEVADNQGHGLGFGDINGDGRGDFVISNGWLEAPADPLKGKWNLHNEFDFGGASVPILLVDVNEDGKTDIIVGQGHGYGLDWYEQSNGANGKRSWVKHSIDPFNAQYHTMQWLDLDGDGKGELVTGKRYRAHNGNDPGANDLLGLYYFKWNGESFSKQVISYGRLGEGKGAGLYFDTADLRGTGRQDIVVAGKDGLYVFFNEGTTP</sequence>
<organism evidence="2 3">
    <name type="scientific">Anseongella ginsenosidimutans</name>
    <dbReference type="NCBI Taxonomy" id="496056"/>
    <lineage>
        <taxon>Bacteria</taxon>
        <taxon>Pseudomonadati</taxon>
        <taxon>Bacteroidota</taxon>
        <taxon>Sphingobacteriia</taxon>
        <taxon>Sphingobacteriales</taxon>
        <taxon>Sphingobacteriaceae</taxon>
        <taxon>Anseongella</taxon>
    </lineage>
</organism>
<protein>
    <submittedName>
        <fullName evidence="2">VCBS repeat protein</fullName>
    </submittedName>
</protein>
<evidence type="ECO:0000256" key="1">
    <source>
        <dbReference type="ARBA" id="ARBA00022729"/>
    </source>
</evidence>
<keyword evidence="3" id="KW-1185">Reference proteome</keyword>
<dbReference type="PANTHER" id="PTHR44103">
    <property type="entry name" value="PROPROTEIN CONVERTASE P"/>
    <property type="match status" value="1"/>
</dbReference>
<evidence type="ECO:0000313" key="2">
    <source>
        <dbReference type="EMBL" id="TCS89944.1"/>
    </source>
</evidence>
<proteinExistence type="predicted"/>
<dbReference type="Pfam" id="PF13517">
    <property type="entry name" value="FG-GAP_3"/>
    <property type="match status" value="2"/>
</dbReference>
<dbReference type="InterPro" id="IPR028994">
    <property type="entry name" value="Integrin_alpha_N"/>
</dbReference>
<accession>A0A4R3KXH3</accession>
<dbReference type="Proteomes" id="UP000295807">
    <property type="component" value="Unassembled WGS sequence"/>
</dbReference>
<keyword evidence="1" id="KW-0732">Signal</keyword>
<dbReference type="SUPFAM" id="SSF69318">
    <property type="entry name" value="Integrin alpha N-terminal domain"/>
    <property type="match status" value="1"/>
</dbReference>
<dbReference type="RefSeq" id="WP_132127418.1">
    <property type="nucleotide sequence ID" value="NZ_CP042432.1"/>
</dbReference>
<dbReference type="EMBL" id="SMAD01000001">
    <property type="protein sequence ID" value="TCS89944.1"/>
    <property type="molecule type" value="Genomic_DNA"/>
</dbReference>
<dbReference type="InterPro" id="IPR013517">
    <property type="entry name" value="FG-GAP"/>
</dbReference>
<name>A0A4R3KXH3_9SPHI</name>